<name>A0A093VDN3_TALMA</name>
<dbReference type="EMBL" id="JPOX01000007">
    <property type="protein sequence ID" value="KFX50642.1"/>
    <property type="molecule type" value="Genomic_DNA"/>
</dbReference>
<dbReference type="AlphaFoldDB" id="A0A093VDN3"/>
<feature type="region of interest" description="Disordered" evidence="1">
    <location>
        <begin position="1"/>
        <end position="171"/>
    </location>
</feature>
<organism evidence="3">
    <name type="scientific">Talaromyces marneffei PM1</name>
    <dbReference type="NCBI Taxonomy" id="1077442"/>
    <lineage>
        <taxon>Eukaryota</taxon>
        <taxon>Fungi</taxon>
        <taxon>Dikarya</taxon>
        <taxon>Ascomycota</taxon>
        <taxon>Pezizomycotina</taxon>
        <taxon>Eurotiomycetes</taxon>
        <taxon>Eurotiomycetidae</taxon>
        <taxon>Eurotiales</taxon>
        <taxon>Trichocomaceae</taxon>
        <taxon>Talaromyces</taxon>
        <taxon>Talaromyces sect. Talaromyces</taxon>
    </lineage>
</organism>
<comment type="caution">
    <text evidence="3">The sequence shown here is derived from an EMBL/GenBank/DDBJ whole genome shotgun (WGS) entry which is preliminary data.</text>
</comment>
<feature type="domain" description="WKF" evidence="2">
    <location>
        <begin position="180"/>
        <end position="243"/>
    </location>
</feature>
<protein>
    <submittedName>
        <fullName evidence="3">Uncharacterized protein C7orf50 like</fullName>
    </submittedName>
</protein>
<feature type="compositionally biased region" description="Basic and acidic residues" evidence="1">
    <location>
        <begin position="100"/>
        <end position="125"/>
    </location>
</feature>
<evidence type="ECO:0000313" key="3">
    <source>
        <dbReference type="EMBL" id="KFX50642.1"/>
    </source>
</evidence>
<evidence type="ECO:0000259" key="2">
    <source>
        <dbReference type="Pfam" id="PF10180"/>
    </source>
</evidence>
<accession>A0A093VDN3</accession>
<evidence type="ECO:0000256" key="1">
    <source>
        <dbReference type="SAM" id="MobiDB-lite"/>
    </source>
</evidence>
<dbReference type="PANTHER" id="PTHR22306:SF2">
    <property type="entry name" value="CHROMOSOME 7 OPEN READING FRAME 50"/>
    <property type="match status" value="1"/>
</dbReference>
<feature type="compositionally biased region" description="Basic residues" evidence="1">
    <location>
        <begin position="48"/>
        <end position="57"/>
    </location>
</feature>
<dbReference type="HOGENOM" id="CLU_674690_0_0_1"/>
<feature type="region of interest" description="Disordered" evidence="1">
    <location>
        <begin position="349"/>
        <end position="408"/>
    </location>
</feature>
<proteinExistence type="predicted"/>
<dbReference type="PANTHER" id="PTHR22306">
    <property type="entry name" value="CHROMOSOME 7 OPEN READING FRAME 50"/>
    <property type="match status" value="1"/>
</dbReference>
<feature type="compositionally biased region" description="Basic and acidic residues" evidence="1">
    <location>
        <begin position="148"/>
        <end position="158"/>
    </location>
</feature>
<dbReference type="eggNOG" id="ENOG502S9T9">
    <property type="taxonomic scope" value="Eukaryota"/>
</dbReference>
<feature type="compositionally biased region" description="Basic and acidic residues" evidence="1">
    <location>
        <begin position="14"/>
        <end position="33"/>
    </location>
</feature>
<feature type="compositionally biased region" description="Basic and acidic residues" evidence="1">
    <location>
        <begin position="66"/>
        <end position="78"/>
    </location>
</feature>
<dbReference type="InterPro" id="IPR019327">
    <property type="entry name" value="WKF"/>
</dbReference>
<feature type="compositionally biased region" description="Basic residues" evidence="1">
    <location>
        <begin position="381"/>
        <end position="390"/>
    </location>
</feature>
<sequence>MSVESKHALGASELKAKKKDEKRKLKEAKKDTDTIQDADDLVKDKSERKPKKKSKKRSRDDDDANEEKQHHEEEKGNNAEEDAGTEIRSRKKRKSVSFADKVDIQTIENKDEINGATGKDTKTDDHDDENTADNEKQSRERRKKEKREKREQRRKDGETSTTTSEGDKSTTDSVDKSIIAYLSQYYHDRASWKFQKIREAQLLKHVFSLEHVPSEYNPALLAYLKGLKSEGARTRLRKGAQDVIKFDEKHTTASSEGDEITSTEETKGIAKLPALPDSWREQYGDAVYRFKGNLNGGVKDLNEGVTLTAPAGDDNENGEVDANVWTRLEYRKRAEMVLWTVSGRIGKYSSATSKQEKSAETESEPTEAAASNMKKEAKQKAPARKKRKNRTMIVDISSSSESSDSDSD</sequence>
<reference evidence="3" key="1">
    <citation type="journal article" date="2014" name="PLoS Genet.">
        <title>Signature Gene Expression Reveals Novel Clues to the Molecular Mechanisms of Dimorphic Transition in Penicillium marneffei.</title>
        <authorList>
            <person name="Yang E."/>
            <person name="Wang G."/>
            <person name="Cai J."/>
            <person name="Woo P.C."/>
            <person name="Lau S.K."/>
            <person name="Yuen K.-Y."/>
            <person name="Chow W.-N."/>
            <person name="Lin X."/>
        </authorList>
    </citation>
    <scope>NUCLEOTIDE SEQUENCE [LARGE SCALE GENOMIC DNA]</scope>
    <source>
        <strain evidence="3">PM1</strain>
    </source>
</reference>
<gene>
    <name evidence="3" type="ORF">GQ26_0073050</name>
</gene>
<dbReference type="Pfam" id="PF10180">
    <property type="entry name" value="WKF"/>
    <property type="match status" value="1"/>
</dbReference>